<organism evidence="1">
    <name type="scientific">marine metagenome</name>
    <dbReference type="NCBI Taxonomy" id="408172"/>
    <lineage>
        <taxon>unclassified sequences</taxon>
        <taxon>metagenomes</taxon>
        <taxon>ecological metagenomes</taxon>
    </lineage>
</organism>
<feature type="non-terminal residue" evidence="1">
    <location>
        <position position="212"/>
    </location>
</feature>
<dbReference type="AlphaFoldDB" id="A0A383CVD1"/>
<sequence length="212" mass="24186">MNLNTTKFFNSDEVHISSRMNEYMKKNFGYEVEGDIDTLREARKSLQAEQLELKKEYMSKKYVENMFMIETITALLKAHGKTLNEGPSDEEDFQPDGEQVYAYDSGRDYEVDQHIDNQKEYQDGPSFDNQKSATKISMAKLKAGDEVQILAKGPGAERNGLKRGENPYGEGNEVKILGFGVVPHNQKASKNHVMADSLVDFKDLYKKEIRNL</sequence>
<dbReference type="EMBL" id="UINC01211935">
    <property type="protein sequence ID" value="SVE36044.1"/>
    <property type="molecule type" value="Genomic_DNA"/>
</dbReference>
<proteinExistence type="predicted"/>
<evidence type="ECO:0000313" key="1">
    <source>
        <dbReference type="EMBL" id="SVE36044.1"/>
    </source>
</evidence>
<reference evidence="1" key="1">
    <citation type="submission" date="2018-05" db="EMBL/GenBank/DDBJ databases">
        <authorList>
            <person name="Lanie J.A."/>
            <person name="Ng W.-L."/>
            <person name="Kazmierczak K.M."/>
            <person name="Andrzejewski T.M."/>
            <person name="Davidsen T.M."/>
            <person name="Wayne K.J."/>
            <person name="Tettelin H."/>
            <person name="Glass J.I."/>
            <person name="Rusch D."/>
            <person name="Podicherti R."/>
            <person name="Tsui H.-C.T."/>
            <person name="Winkler M.E."/>
        </authorList>
    </citation>
    <scope>NUCLEOTIDE SEQUENCE</scope>
</reference>
<gene>
    <name evidence="1" type="ORF">METZ01_LOCUS488898</name>
</gene>
<accession>A0A383CVD1</accession>
<protein>
    <submittedName>
        <fullName evidence="1">Uncharacterized protein</fullName>
    </submittedName>
</protein>
<name>A0A383CVD1_9ZZZZ</name>